<dbReference type="InParanoid" id="A0A7R8UFK7"/>
<evidence type="ECO:0000259" key="9">
    <source>
        <dbReference type="Pfam" id="PF00056"/>
    </source>
</evidence>
<evidence type="ECO:0000256" key="8">
    <source>
        <dbReference type="RuleBase" id="RU003369"/>
    </source>
</evidence>
<feature type="binding site" evidence="6">
    <location>
        <position position="111"/>
    </location>
    <ligand>
        <name>substrate</name>
    </ligand>
</feature>
<evidence type="ECO:0000259" key="10">
    <source>
        <dbReference type="Pfam" id="PF02866"/>
    </source>
</evidence>
<organism evidence="11 12">
    <name type="scientific">Hermetia illucens</name>
    <name type="common">Black soldier fly</name>
    <dbReference type="NCBI Taxonomy" id="343691"/>
    <lineage>
        <taxon>Eukaryota</taxon>
        <taxon>Metazoa</taxon>
        <taxon>Ecdysozoa</taxon>
        <taxon>Arthropoda</taxon>
        <taxon>Hexapoda</taxon>
        <taxon>Insecta</taxon>
        <taxon>Pterygota</taxon>
        <taxon>Neoptera</taxon>
        <taxon>Endopterygota</taxon>
        <taxon>Diptera</taxon>
        <taxon>Brachycera</taxon>
        <taxon>Stratiomyomorpha</taxon>
        <taxon>Stratiomyidae</taxon>
        <taxon>Hermetiinae</taxon>
        <taxon>Hermetia</taxon>
    </lineage>
</organism>
<feature type="binding site" evidence="7">
    <location>
        <position position="61"/>
    </location>
    <ligand>
        <name>NAD(+)</name>
        <dbReference type="ChEBI" id="CHEBI:57540"/>
    </ligand>
</feature>
<dbReference type="GO" id="GO:0006108">
    <property type="term" value="P:malate metabolic process"/>
    <property type="evidence" value="ECO:0007669"/>
    <property type="project" value="InterPro"/>
</dbReference>
<evidence type="ECO:0000313" key="11">
    <source>
        <dbReference type="EMBL" id="CAD7079117.1"/>
    </source>
</evidence>
<keyword evidence="5 7" id="KW-0520">NAD</keyword>
<dbReference type="FunFam" id="3.40.50.720:FF:000010">
    <property type="entry name" value="Malate dehydrogenase"/>
    <property type="match status" value="1"/>
</dbReference>
<keyword evidence="12" id="KW-1185">Reference proteome</keyword>
<dbReference type="InterPro" id="IPR015955">
    <property type="entry name" value="Lactate_DH/Glyco_Ohase_4_C"/>
</dbReference>
<dbReference type="GO" id="GO:0030060">
    <property type="term" value="F:L-malate dehydrogenase (NAD+) activity"/>
    <property type="evidence" value="ECO:0007669"/>
    <property type="project" value="UniProtKB-EC"/>
</dbReference>
<evidence type="ECO:0000313" key="12">
    <source>
        <dbReference type="Proteomes" id="UP000594454"/>
    </source>
</evidence>
<evidence type="ECO:0000256" key="3">
    <source>
        <dbReference type="ARBA" id="ARBA00019899"/>
    </source>
</evidence>
<dbReference type="InterPro" id="IPR022383">
    <property type="entry name" value="Lactate/malate_DH_C"/>
</dbReference>
<name>A0A7R8UFK7_HERIL</name>
<dbReference type="NCBIfam" id="NF003916">
    <property type="entry name" value="PRK05442.1"/>
    <property type="match status" value="1"/>
</dbReference>
<evidence type="ECO:0000256" key="5">
    <source>
        <dbReference type="ARBA" id="ARBA00023027"/>
    </source>
</evidence>
<dbReference type="EC" id="1.1.1.37" evidence="2"/>
<dbReference type="InterPro" id="IPR036291">
    <property type="entry name" value="NAD(P)-bd_dom_sf"/>
</dbReference>
<dbReference type="FunFam" id="3.90.110.10:FF:000002">
    <property type="entry name" value="Malate dehydrogenase"/>
    <property type="match status" value="1"/>
</dbReference>
<dbReference type="Gene3D" id="3.90.110.10">
    <property type="entry name" value="Lactate dehydrogenase/glycoside hydrolase, family 4, C-terminal"/>
    <property type="match status" value="1"/>
</dbReference>
<feature type="binding site" evidence="6">
    <location>
        <position position="117"/>
    </location>
    <ligand>
        <name>substrate</name>
    </ligand>
</feature>
<dbReference type="SUPFAM" id="SSF56327">
    <property type="entry name" value="LDH C-terminal domain-like"/>
    <property type="match status" value="1"/>
</dbReference>
<dbReference type="Proteomes" id="UP000594454">
    <property type="component" value="Chromosome 1"/>
</dbReference>
<keyword evidence="4 8" id="KW-0560">Oxidoreductase</keyword>
<evidence type="ECO:0000256" key="6">
    <source>
        <dbReference type="PIRSR" id="PIRSR000102-2"/>
    </source>
</evidence>
<gene>
    <name evidence="11" type="ORF">HERILL_LOCUS2350</name>
</gene>
<dbReference type="Gene3D" id="3.40.50.720">
    <property type="entry name" value="NAD(P)-binding Rossmann-like Domain"/>
    <property type="match status" value="1"/>
</dbReference>
<feature type="binding site" evidence="6">
    <location>
        <position position="150"/>
    </location>
    <ligand>
        <name>substrate</name>
    </ligand>
</feature>
<dbReference type="Pfam" id="PF00056">
    <property type="entry name" value="Ldh_1_N"/>
    <property type="match status" value="1"/>
</dbReference>
<accession>A0A7R8UFK7</accession>
<dbReference type="PANTHER" id="PTHR23382">
    <property type="entry name" value="MALATE DEHYDROGENASE"/>
    <property type="match status" value="1"/>
</dbReference>
<feature type="domain" description="Lactate/malate dehydrogenase C-terminal" evidence="10">
    <location>
        <begin position="176"/>
        <end position="347"/>
    </location>
</feature>
<dbReference type="AlphaFoldDB" id="A0A7R8UFK7"/>
<dbReference type="EMBL" id="LR899009">
    <property type="protein sequence ID" value="CAD7079117.1"/>
    <property type="molecule type" value="Genomic_DNA"/>
</dbReference>
<protein>
    <recommendedName>
        <fullName evidence="3">Malate dehydrogenase, cytoplasmic</fullName>
        <ecNumber evidence="2">1.1.1.37</ecNumber>
    </recommendedName>
</protein>
<dbReference type="OMA" id="RNIVIWG"/>
<dbReference type="OrthoDB" id="4069699at2759"/>
<feature type="binding site" evidence="6">
    <location>
        <position position="181"/>
    </location>
    <ligand>
        <name>substrate</name>
    </ligand>
</feature>
<dbReference type="InterPro" id="IPR010945">
    <property type="entry name" value="Malate_DH_type2"/>
</dbReference>
<evidence type="ECO:0000256" key="2">
    <source>
        <dbReference type="ARBA" id="ARBA00012995"/>
    </source>
</evidence>
<feature type="domain" description="Lactate/malate dehydrogenase N-terminal" evidence="9">
    <location>
        <begin position="25"/>
        <end position="171"/>
    </location>
</feature>
<evidence type="ECO:0000256" key="4">
    <source>
        <dbReference type="ARBA" id="ARBA00023002"/>
    </source>
</evidence>
<dbReference type="Pfam" id="PF02866">
    <property type="entry name" value="Ldh_1_C"/>
    <property type="match status" value="1"/>
</dbReference>
<dbReference type="PIRSF" id="PIRSF000102">
    <property type="entry name" value="Lac_mal_DH"/>
    <property type="match status" value="1"/>
</dbReference>
<evidence type="ECO:0000256" key="7">
    <source>
        <dbReference type="PIRSR" id="PIRSR000102-3"/>
    </source>
</evidence>
<dbReference type="InterPro" id="IPR001236">
    <property type="entry name" value="Lactate/malate_DH_N"/>
</dbReference>
<dbReference type="InterPro" id="IPR001557">
    <property type="entry name" value="L-lactate/malate_DH"/>
</dbReference>
<dbReference type="SUPFAM" id="SSF51735">
    <property type="entry name" value="NAD(P)-binding Rossmann-fold domains"/>
    <property type="match status" value="1"/>
</dbReference>
<comment type="similarity">
    <text evidence="1">Belongs to the LDH/MDH superfamily. MDH type 2 family.</text>
</comment>
<proteinExistence type="inferred from homology"/>
<evidence type="ECO:0000256" key="1">
    <source>
        <dbReference type="ARBA" id="ARBA00009613"/>
    </source>
</evidence>
<sequence length="362" mass="39535">MAANGPKCTAVDCDDANKSLKDPINVAVTGAAGQVAYSLLYMIGRGEAFGKDQSINLNLFDVNSMMRSLEGVAMELEDCALPLVNNILLAPDVETCFKDAAAIFLIGSSVRIEGMNRKSLFQASVPIFKEQAEAINQVALKDVKVLVLANPCNTNAYVCSHYATCIPKENFSALSRLDHNRTKVQIARRLGIPAQDVQNVVIWGGRSGTQFPDIRHATVSYNGVLQSAVSALADEKFLQNTIVTSIQKRNPAILAARKLASAMSQAKAACDQMHDWWNGTRRGEFVSMSVLSDGSYGIPKDIFYSFPVQIRNKKWRIVKGLPIDEFAREKLDASARELVEEKEEALALCEEVDVDQGGTLTS</sequence>
<reference evidence="11 12" key="1">
    <citation type="submission" date="2020-11" db="EMBL/GenBank/DDBJ databases">
        <authorList>
            <person name="Wallbank WR R."/>
            <person name="Pardo Diaz C."/>
            <person name="Kozak K."/>
            <person name="Martin S."/>
            <person name="Jiggins C."/>
            <person name="Moest M."/>
            <person name="Warren A I."/>
            <person name="Generalovic N T."/>
            <person name="Byers J.R.P. K."/>
            <person name="Montejo-Kovacevich G."/>
            <person name="Yen C E."/>
        </authorList>
    </citation>
    <scope>NUCLEOTIDE SEQUENCE [LARGE SCALE GENOMIC DNA]</scope>
</reference>
<dbReference type="NCBIfam" id="TIGR01759">
    <property type="entry name" value="MalateDH-SF1"/>
    <property type="match status" value="1"/>
</dbReference>